<dbReference type="PROSITE" id="PS51707">
    <property type="entry name" value="CYTH"/>
    <property type="match status" value="1"/>
</dbReference>
<keyword evidence="2" id="KW-0812">Transmembrane</keyword>
<name>A0ABP6X0N8_9ACTN</name>
<dbReference type="SMART" id="SM01118">
    <property type="entry name" value="CYTH"/>
    <property type="match status" value="1"/>
</dbReference>
<feature type="transmembrane region" description="Helical" evidence="2">
    <location>
        <begin position="557"/>
        <end position="577"/>
    </location>
</feature>
<feature type="transmembrane region" description="Helical" evidence="2">
    <location>
        <begin position="614"/>
        <end position="631"/>
    </location>
</feature>
<feature type="region of interest" description="Disordered" evidence="1">
    <location>
        <begin position="78"/>
        <end position="98"/>
    </location>
</feature>
<evidence type="ECO:0000313" key="4">
    <source>
        <dbReference type="EMBL" id="GAA3559648.1"/>
    </source>
</evidence>
<evidence type="ECO:0000256" key="2">
    <source>
        <dbReference type="SAM" id="Phobius"/>
    </source>
</evidence>
<keyword evidence="2" id="KW-1133">Transmembrane helix</keyword>
<dbReference type="Proteomes" id="UP001501222">
    <property type="component" value="Unassembled WGS sequence"/>
</dbReference>
<dbReference type="SUPFAM" id="SSF55154">
    <property type="entry name" value="CYTH-like phosphatases"/>
    <property type="match status" value="2"/>
</dbReference>
<sequence>MVNEIESRLELDLARVEAVRTAVDTTAELSGIALRPGSRKIHTDTYFDNRDQLLYRRGWSLRIRESAGDFRLTLKGPAKQSGGVAERQEIESPRDGAMGDVLGQVTATMIAEGLLETIPPDLQRQLVRDGLAVTLGALGLRRIFDVETDRQTWIAVRTGEPELAEVALDKSRYKTALGEAIDEARLEIELIDSSRRLELLQMTRSLENDFGGREVTESKFERGVIHARSQGLQEKMEAKVMLASNEKYEEVARSLDTTSDLIRGYRFNRVDDNATIVDRYFDTAKHSLFERGWYLRHRKQGGVDKLTFRRLTEEARQGQVLQNEIVVDWSHPDTAGAWEAMWPWLQQAAPHRSNAPTLGSPDTLDALLEAAGFVPALDIEVVRTSWVVEKIPVDSVSTLRPIGERVTKLKYDRVKYSIPGKPQSAINAREFEVTGVEQHDASPTSLLRDSYQTFLALFVEQCAHLTGEDVEQRINAKYFSGLLVLGLVKSAPKWLTDGRLALRVSALRESDTGTPPASGGWSAARFWIALATLVAGLFALSSGSGEGVFGQVAGAGVFSSIVQVAGFLGILLASYYLFRRPYGSYSVKLRGAIVLVSLLMAGAILLPWAGRDRFADVVSLLGLVPLIVTMLRDGLGLGGDPAQQKSRY</sequence>
<dbReference type="InterPro" id="IPR023577">
    <property type="entry name" value="CYTH_domain"/>
</dbReference>
<organism evidence="4 5">
    <name type="scientific">Kribbella ginsengisoli</name>
    <dbReference type="NCBI Taxonomy" id="363865"/>
    <lineage>
        <taxon>Bacteria</taxon>
        <taxon>Bacillati</taxon>
        <taxon>Actinomycetota</taxon>
        <taxon>Actinomycetes</taxon>
        <taxon>Propionibacteriales</taxon>
        <taxon>Kribbellaceae</taxon>
        <taxon>Kribbella</taxon>
    </lineage>
</organism>
<protein>
    <recommendedName>
        <fullName evidence="3">CYTH domain-containing protein</fullName>
    </recommendedName>
</protein>
<gene>
    <name evidence="4" type="ORF">GCM10022235_29910</name>
</gene>
<feature type="transmembrane region" description="Helical" evidence="2">
    <location>
        <begin position="589"/>
        <end position="608"/>
    </location>
</feature>
<evidence type="ECO:0000256" key="1">
    <source>
        <dbReference type="SAM" id="MobiDB-lite"/>
    </source>
</evidence>
<keyword evidence="5" id="KW-1185">Reference proteome</keyword>
<dbReference type="InterPro" id="IPR033469">
    <property type="entry name" value="CYTH-like_dom_sf"/>
</dbReference>
<dbReference type="Pfam" id="PF01928">
    <property type="entry name" value="CYTH"/>
    <property type="match status" value="2"/>
</dbReference>
<evidence type="ECO:0000259" key="3">
    <source>
        <dbReference type="PROSITE" id="PS51707"/>
    </source>
</evidence>
<feature type="transmembrane region" description="Helical" evidence="2">
    <location>
        <begin position="526"/>
        <end position="545"/>
    </location>
</feature>
<proteinExistence type="predicted"/>
<reference evidence="5" key="1">
    <citation type="journal article" date="2019" name="Int. J. Syst. Evol. Microbiol.">
        <title>The Global Catalogue of Microorganisms (GCM) 10K type strain sequencing project: providing services to taxonomists for standard genome sequencing and annotation.</title>
        <authorList>
            <consortium name="The Broad Institute Genomics Platform"/>
            <consortium name="The Broad Institute Genome Sequencing Center for Infectious Disease"/>
            <person name="Wu L."/>
            <person name="Ma J."/>
        </authorList>
    </citation>
    <scope>NUCLEOTIDE SEQUENCE [LARGE SCALE GENOMIC DNA]</scope>
    <source>
        <strain evidence="5">JCM 16928</strain>
    </source>
</reference>
<dbReference type="RefSeq" id="WP_344841027.1">
    <property type="nucleotide sequence ID" value="NZ_BAABAA010000003.1"/>
</dbReference>
<comment type="caution">
    <text evidence="4">The sequence shown here is derived from an EMBL/GenBank/DDBJ whole genome shotgun (WGS) entry which is preliminary data.</text>
</comment>
<feature type="domain" description="CYTH" evidence="3">
    <location>
        <begin position="2"/>
        <end position="230"/>
    </location>
</feature>
<evidence type="ECO:0000313" key="5">
    <source>
        <dbReference type="Proteomes" id="UP001501222"/>
    </source>
</evidence>
<dbReference type="EMBL" id="BAABAA010000003">
    <property type="protein sequence ID" value="GAA3559648.1"/>
    <property type="molecule type" value="Genomic_DNA"/>
</dbReference>
<accession>A0ABP6X0N8</accession>
<dbReference type="Gene3D" id="2.40.320.10">
    <property type="entry name" value="Hypothetical Protein Pfu-838710-001"/>
    <property type="match status" value="2"/>
</dbReference>
<keyword evidence="2" id="KW-0472">Membrane</keyword>